<keyword evidence="1" id="KW-0732">Signal</keyword>
<feature type="signal peptide" evidence="1">
    <location>
        <begin position="1"/>
        <end position="26"/>
    </location>
</feature>
<reference evidence="2" key="1">
    <citation type="submission" date="2017-02" db="EMBL/GenBank/DDBJ databases">
        <title>Draft Genome Sequence of the Salt Water Bacterium Oceanospirillum linum ATCC 11336.</title>
        <authorList>
            <person name="Trachtenberg A.M."/>
            <person name="Carney J.G."/>
            <person name="Linnane J.D."/>
            <person name="Rheaume B.A."/>
            <person name="Pitts N.L."/>
            <person name="Mykles D.L."/>
            <person name="Maclea K.S."/>
        </authorList>
    </citation>
    <scope>NUCLEOTIDE SEQUENCE [LARGE SCALE GENOMIC DNA]</scope>
    <source>
        <strain evidence="2">ATCC 11336</strain>
    </source>
</reference>
<evidence type="ECO:0000313" key="3">
    <source>
        <dbReference type="Proteomes" id="UP000190064"/>
    </source>
</evidence>
<feature type="chain" id="PRO_5010539274" description="Acyloxyacyl hydrolase" evidence="1">
    <location>
        <begin position="27"/>
        <end position="211"/>
    </location>
</feature>
<dbReference type="Pfam" id="PF09411">
    <property type="entry name" value="PagL"/>
    <property type="match status" value="1"/>
</dbReference>
<dbReference type="Proteomes" id="UP000190064">
    <property type="component" value="Unassembled WGS sequence"/>
</dbReference>
<dbReference type="Gene3D" id="2.40.160.20">
    <property type="match status" value="1"/>
</dbReference>
<keyword evidence="3" id="KW-1185">Reference proteome</keyword>
<dbReference type="EMBL" id="MTSD02000003">
    <property type="protein sequence ID" value="OOV87254.1"/>
    <property type="molecule type" value="Genomic_DNA"/>
</dbReference>
<dbReference type="AlphaFoldDB" id="A0A1T1HBL9"/>
<proteinExistence type="predicted"/>
<gene>
    <name evidence="2" type="ORF">BTA35_0209750</name>
</gene>
<comment type="caution">
    <text evidence="2">The sequence shown here is derived from an EMBL/GenBank/DDBJ whole genome shotgun (WGS) entry which is preliminary data.</text>
</comment>
<dbReference type="RefSeq" id="WP_160054984.1">
    <property type="nucleotide sequence ID" value="NZ_FXTS01000003.1"/>
</dbReference>
<organism evidence="2 3">
    <name type="scientific">Oceanospirillum linum</name>
    <dbReference type="NCBI Taxonomy" id="966"/>
    <lineage>
        <taxon>Bacteria</taxon>
        <taxon>Pseudomonadati</taxon>
        <taxon>Pseudomonadota</taxon>
        <taxon>Gammaproteobacteria</taxon>
        <taxon>Oceanospirillales</taxon>
        <taxon>Oceanospirillaceae</taxon>
        <taxon>Oceanospirillum</taxon>
    </lineage>
</organism>
<protein>
    <recommendedName>
        <fullName evidence="4">Acyloxyacyl hydrolase</fullName>
    </recommendedName>
</protein>
<evidence type="ECO:0000256" key="1">
    <source>
        <dbReference type="SAM" id="SignalP"/>
    </source>
</evidence>
<evidence type="ECO:0008006" key="4">
    <source>
        <dbReference type="Google" id="ProtNLM"/>
    </source>
</evidence>
<name>A0A1T1HBL9_OCELI</name>
<dbReference type="STRING" id="966.BTA35_0209750"/>
<evidence type="ECO:0000313" key="2">
    <source>
        <dbReference type="EMBL" id="OOV87254.1"/>
    </source>
</evidence>
<sequence length="211" mass="24142">MLRTFKVLKQLLLLICFTLATKFSVAAEPPSSVWRLGIPVWIGAVAASNVAGADAFAIGTGPSDDVISNEITLRWNQEMGYRFSDDLWLSSYKQFSYTMWQLEGEKLSHDSSNNTVDLIQGFRWNFADGKWISYVDTSLGLSFLANDVIGEKRLGGSLQFTEYTGVGGYFSPRWQWDFGVRHYSNNYMYRDNSGINFYRFIISYNYQQSDR</sequence>
<dbReference type="InterPro" id="IPR018550">
    <property type="entry name" value="Lipid-A_deacylase-rel"/>
</dbReference>
<accession>A0A1T1HBL9</accession>